<dbReference type="Proteomes" id="UP000078492">
    <property type="component" value="Unassembled WGS sequence"/>
</dbReference>
<dbReference type="EMBL" id="KQ981131">
    <property type="protein sequence ID" value="KYN09259.1"/>
    <property type="molecule type" value="Genomic_DNA"/>
</dbReference>
<keyword evidence="1" id="KW-0812">Transmembrane</keyword>
<evidence type="ECO:0000256" key="1">
    <source>
        <dbReference type="SAM" id="Phobius"/>
    </source>
</evidence>
<dbReference type="AlphaFoldDB" id="A0A151IRD3"/>
<name>A0A151IRD3_9HYME</name>
<feature type="transmembrane region" description="Helical" evidence="1">
    <location>
        <begin position="31"/>
        <end position="49"/>
    </location>
</feature>
<sequence>MTQPGRDVIESCHICSNDLCNSATTISAMRLFYITVIIFLVCTFQSKYFL</sequence>
<proteinExistence type="predicted"/>
<reference evidence="2 3" key="1">
    <citation type="submission" date="2015-09" db="EMBL/GenBank/DDBJ databases">
        <title>Trachymyrmex cornetzi WGS genome.</title>
        <authorList>
            <person name="Nygaard S."/>
            <person name="Hu H."/>
            <person name="Boomsma J."/>
            <person name="Zhang G."/>
        </authorList>
    </citation>
    <scope>NUCLEOTIDE SEQUENCE [LARGE SCALE GENOMIC DNA]</scope>
    <source>
        <strain evidence="2">Tcor2-1</strain>
        <tissue evidence="2">Whole body</tissue>
    </source>
</reference>
<evidence type="ECO:0000313" key="3">
    <source>
        <dbReference type="Proteomes" id="UP000078492"/>
    </source>
</evidence>
<evidence type="ECO:0000313" key="2">
    <source>
        <dbReference type="EMBL" id="KYN09259.1"/>
    </source>
</evidence>
<keyword evidence="1" id="KW-1133">Transmembrane helix</keyword>
<keyword evidence="1" id="KW-0472">Membrane</keyword>
<evidence type="ECO:0008006" key="4">
    <source>
        <dbReference type="Google" id="ProtNLM"/>
    </source>
</evidence>
<protein>
    <recommendedName>
        <fullName evidence="4">Protein sleepless</fullName>
    </recommendedName>
</protein>
<gene>
    <name evidence="2" type="ORF">ALC57_18623</name>
</gene>
<organism evidence="2 3">
    <name type="scientific">Trachymyrmex cornetzi</name>
    <dbReference type="NCBI Taxonomy" id="471704"/>
    <lineage>
        <taxon>Eukaryota</taxon>
        <taxon>Metazoa</taxon>
        <taxon>Ecdysozoa</taxon>
        <taxon>Arthropoda</taxon>
        <taxon>Hexapoda</taxon>
        <taxon>Insecta</taxon>
        <taxon>Pterygota</taxon>
        <taxon>Neoptera</taxon>
        <taxon>Endopterygota</taxon>
        <taxon>Hymenoptera</taxon>
        <taxon>Apocrita</taxon>
        <taxon>Aculeata</taxon>
        <taxon>Formicoidea</taxon>
        <taxon>Formicidae</taxon>
        <taxon>Myrmicinae</taxon>
        <taxon>Trachymyrmex</taxon>
    </lineage>
</organism>
<accession>A0A151IRD3</accession>
<keyword evidence="3" id="KW-1185">Reference proteome</keyword>